<reference evidence="4" key="1">
    <citation type="submission" date="2025-08" db="UniProtKB">
        <authorList>
            <consortium name="RefSeq"/>
        </authorList>
    </citation>
    <scope>IDENTIFICATION</scope>
</reference>
<feature type="region of interest" description="Disordered" evidence="1">
    <location>
        <begin position="218"/>
        <end position="247"/>
    </location>
</feature>
<gene>
    <name evidence="4" type="primary">LOC107265529</name>
</gene>
<dbReference type="AlphaFoldDB" id="A0AAJ7FGE7"/>
<feature type="compositionally biased region" description="Basic and acidic residues" evidence="1">
    <location>
        <begin position="271"/>
        <end position="281"/>
    </location>
</feature>
<dbReference type="KEGG" id="ccin:107265529"/>
<evidence type="ECO:0000313" key="4">
    <source>
        <dbReference type="RefSeq" id="XP_015590569.1"/>
    </source>
</evidence>
<protein>
    <submittedName>
        <fullName evidence="4">Uncharacterized protein LOC107265529</fullName>
    </submittedName>
</protein>
<sequence length="577" mass="65917">MHLTKCCLAIVTISLVKVSGDLSDRQEQSVESSLNQNENSTPYWEYILREFVFKTISPPPPANNALYRRLLEAPFYSGPLPSLADQDSIILSRGDVFYLPNGRWILCQEGCTNCGVCAEQSNPTVKWTLRRLKRKSSLSTVRYDLQLTIVPQVDESYHMKNLWPRTYVYVTTLNDQEKRPLHDKSSDSFNPYSITGPGQLVSDENTHNILIDEEAGDGLFSSSKKNKKNSKISQTIEQDAENSAVGPELNFKDKIEEDSVDQTYLRRNIYDRRYRSRDKPSGHPGPLTLNQPLGLFNASDPIESDVDSTNPRVILGTDQLGQKHLVHIVPGDNKSANSTVESYGNDPVQMSVDDNNNNNDEIISANDKDEFTLKHPTYDKVVRKVLDSLNSHRLAIEKFFVSKNNDGNFVNNFSLNNLKLNELRKRDDSTFHLSTESYNNDMNDAERSTIVNDWRSLINRDNDNTGEKYKVPDSGNFRTEGKIIFEKEPLIGPDLLMESVNKDSDEILMTEPKEYDDNFQKLMTHQRYAFPPVISNWTDFRNSERGRITTSSNLMGRIMGYDHDNATDFLRDNKFVY</sequence>
<evidence type="ECO:0000256" key="2">
    <source>
        <dbReference type="SAM" id="SignalP"/>
    </source>
</evidence>
<evidence type="ECO:0000313" key="3">
    <source>
        <dbReference type="Proteomes" id="UP000694920"/>
    </source>
</evidence>
<keyword evidence="3" id="KW-1185">Reference proteome</keyword>
<proteinExistence type="predicted"/>
<organism evidence="3 4">
    <name type="scientific">Cephus cinctus</name>
    <name type="common">Wheat stem sawfly</name>
    <dbReference type="NCBI Taxonomy" id="211228"/>
    <lineage>
        <taxon>Eukaryota</taxon>
        <taxon>Metazoa</taxon>
        <taxon>Ecdysozoa</taxon>
        <taxon>Arthropoda</taxon>
        <taxon>Hexapoda</taxon>
        <taxon>Insecta</taxon>
        <taxon>Pterygota</taxon>
        <taxon>Neoptera</taxon>
        <taxon>Endopterygota</taxon>
        <taxon>Hymenoptera</taxon>
        <taxon>Cephoidea</taxon>
        <taxon>Cephidae</taxon>
        <taxon>Cephus</taxon>
    </lineage>
</organism>
<dbReference type="Proteomes" id="UP000694920">
    <property type="component" value="Unplaced"/>
</dbReference>
<feature type="region of interest" description="Disordered" evidence="1">
    <location>
        <begin position="271"/>
        <end position="292"/>
    </location>
</feature>
<evidence type="ECO:0000256" key="1">
    <source>
        <dbReference type="SAM" id="MobiDB-lite"/>
    </source>
</evidence>
<feature type="signal peptide" evidence="2">
    <location>
        <begin position="1"/>
        <end position="20"/>
    </location>
</feature>
<keyword evidence="2" id="KW-0732">Signal</keyword>
<dbReference type="RefSeq" id="XP_015590569.1">
    <property type="nucleotide sequence ID" value="XM_015735083.2"/>
</dbReference>
<feature type="chain" id="PRO_5042592996" evidence="2">
    <location>
        <begin position="21"/>
        <end position="577"/>
    </location>
</feature>
<dbReference type="GeneID" id="107265529"/>
<name>A0AAJ7FGE7_CEPCN</name>
<accession>A0AAJ7FGE7</accession>